<keyword evidence="1" id="KW-1133">Transmembrane helix</keyword>
<dbReference type="Proteomes" id="UP000483379">
    <property type="component" value="Unassembled WGS sequence"/>
</dbReference>
<feature type="transmembrane region" description="Helical" evidence="1">
    <location>
        <begin position="132"/>
        <end position="150"/>
    </location>
</feature>
<dbReference type="EMBL" id="JAAIJQ010000088">
    <property type="protein sequence ID" value="NEV64396.1"/>
    <property type="molecule type" value="Genomic_DNA"/>
</dbReference>
<feature type="transmembrane region" description="Helical" evidence="1">
    <location>
        <begin position="54"/>
        <end position="78"/>
    </location>
</feature>
<accession>A0A6M0K3P7</accession>
<feature type="transmembrane region" description="Helical" evidence="1">
    <location>
        <begin position="21"/>
        <end position="48"/>
    </location>
</feature>
<dbReference type="RefSeq" id="WP_164455103.1">
    <property type="nucleotide sequence ID" value="NZ_JAAIJQ010000088.1"/>
</dbReference>
<proteinExistence type="predicted"/>
<keyword evidence="1" id="KW-0472">Membrane</keyword>
<evidence type="ECO:0000256" key="1">
    <source>
        <dbReference type="SAM" id="Phobius"/>
    </source>
</evidence>
<reference evidence="2 3" key="1">
    <citation type="submission" date="2020-02" db="EMBL/GenBank/DDBJ databases">
        <title>Genome sequences of Thiorhodococcus mannitoliphagus and Thiorhodococcus minor, purple sulfur photosynthetic bacteria in the gammaproteobacterial family, Chromatiaceae.</title>
        <authorList>
            <person name="Aviles F.A."/>
            <person name="Meyer T.E."/>
            <person name="Kyndt J.A."/>
        </authorList>
    </citation>
    <scope>NUCLEOTIDE SEQUENCE [LARGE SCALE GENOMIC DNA]</scope>
    <source>
        <strain evidence="2 3">DSM 11518</strain>
    </source>
</reference>
<evidence type="ECO:0000313" key="2">
    <source>
        <dbReference type="EMBL" id="NEV64396.1"/>
    </source>
</evidence>
<keyword evidence="1" id="KW-0812">Transmembrane</keyword>
<gene>
    <name evidence="2" type="ORF">G3446_21360</name>
</gene>
<comment type="caution">
    <text evidence="2">The sequence shown here is derived from an EMBL/GenBank/DDBJ whole genome shotgun (WGS) entry which is preliminary data.</text>
</comment>
<protein>
    <submittedName>
        <fullName evidence="2">Transporter suffix domain-containing protein</fullName>
    </submittedName>
</protein>
<feature type="transmembrane region" description="Helical" evidence="1">
    <location>
        <begin position="99"/>
        <end position="120"/>
    </location>
</feature>
<keyword evidence="3" id="KW-1185">Reference proteome</keyword>
<evidence type="ECO:0000313" key="3">
    <source>
        <dbReference type="Proteomes" id="UP000483379"/>
    </source>
</evidence>
<dbReference type="InterPro" id="IPR047961">
    <property type="entry name" value="Transp_suffix-like"/>
</dbReference>
<dbReference type="NCBIfam" id="NF033684">
    <property type="entry name" value="suffix_2_RND"/>
    <property type="match status" value="1"/>
</dbReference>
<name>A0A6M0K3P7_9GAMM</name>
<organism evidence="2 3">
    <name type="scientific">Thiorhodococcus minor</name>
    <dbReference type="NCBI Taxonomy" id="57489"/>
    <lineage>
        <taxon>Bacteria</taxon>
        <taxon>Pseudomonadati</taxon>
        <taxon>Pseudomonadota</taxon>
        <taxon>Gammaproteobacteria</taxon>
        <taxon>Chromatiales</taxon>
        <taxon>Chromatiaceae</taxon>
        <taxon>Thiorhodococcus</taxon>
    </lineage>
</organism>
<dbReference type="AlphaFoldDB" id="A0A6M0K3P7"/>
<sequence>MNQDTSTAAQPAMGWRLKVGIAIFVISVLLPVAGIPLVATLGFSGAILASVSGVFLVAAEVLGVLAVAVMGKPGYLYIKGRVFGIFRHYAPPKAVGRARYNMGLVMFALPILFGWVTLYVSDWIPNLDENMLAYAVGGDMLLLASLFVLGGDFWDKVRSLFVHDAVAQFAEK</sequence>